<dbReference type="InterPro" id="IPR011047">
    <property type="entry name" value="Quinoprotein_ADH-like_sf"/>
</dbReference>
<keyword evidence="1" id="KW-0853">WD repeat</keyword>
<dbReference type="InterPro" id="IPR015943">
    <property type="entry name" value="WD40/YVTN_repeat-like_dom_sf"/>
</dbReference>
<dbReference type="PROSITE" id="PS50082">
    <property type="entry name" value="WD_REPEATS_2"/>
    <property type="match status" value="1"/>
</dbReference>
<evidence type="ECO:0000256" key="1">
    <source>
        <dbReference type="PROSITE-ProRule" id="PRU00221"/>
    </source>
</evidence>
<dbReference type="SUPFAM" id="SSF50998">
    <property type="entry name" value="Quinoprotein alcohol dehydrogenase-like"/>
    <property type="match status" value="1"/>
</dbReference>
<dbReference type="InterPro" id="IPR044716">
    <property type="entry name" value="LEUNIG-like"/>
</dbReference>
<evidence type="ECO:0000313" key="2">
    <source>
        <dbReference type="EMBL" id="PPR99572.1"/>
    </source>
</evidence>
<reference evidence="2 3" key="1">
    <citation type="submission" date="2015-01" db="EMBL/GenBank/DDBJ databases">
        <title>Genome of allotetraploid Gossypium barbadense reveals genomic plasticity and fiber elongation in cotton evolution.</title>
        <authorList>
            <person name="Chen X."/>
            <person name="Liu X."/>
            <person name="Zhao B."/>
            <person name="Zheng H."/>
            <person name="Hu Y."/>
            <person name="Lu G."/>
            <person name="Yang C."/>
            <person name="Chen J."/>
            <person name="Shan C."/>
            <person name="Zhang L."/>
            <person name="Zhou Y."/>
            <person name="Wang L."/>
            <person name="Guo W."/>
            <person name="Bai Y."/>
            <person name="Ruan J."/>
            <person name="Shangguan X."/>
            <person name="Mao Y."/>
            <person name="Jiang J."/>
            <person name="Zhu Y."/>
            <person name="Lei J."/>
            <person name="Kang H."/>
            <person name="Chen S."/>
            <person name="He X."/>
            <person name="Wang R."/>
            <person name="Wang Y."/>
            <person name="Chen J."/>
            <person name="Wang L."/>
            <person name="Yu S."/>
            <person name="Wang B."/>
            <person name="Wei J."/>
            <person name="Song S."/>
            <person name="Lu X."/>
            <person name="Gao Z."/>
            <person name="Gu W."/>
            <person name="Deng X."/>
            <person name="Ma D."/>
            <person name="Wang S."/>
            <person name="Liang W."/>
            <person name="Fang L."/>
            <person name="Cai C."/>
            <person name="Zhu X."/>
            <person name="Zhou B."/>
            <person name="Zhang Y."/>
            <person name="Chen Z."/>
            <person name="Xu S."/>
            <person name="Zhu R."/>
            <person name="Wang S."/>
            <person name="Zhang T."/>
            <person name="Zhao G."/>
        </authorList>
    </citation>
    <scope>NUCLEOTIDE SEQUENCE [LARGE SCALE GENOMIC DNA]</scope>
    <source>
        <strain evidence="3">cv. Xinhai21</strain>
        <tissue evidence="2">Leaf</tissue>
    </source>
</reference>
<dbReference type="Pfam" id="PF00400">
    <property type="entry name" value="WD40"/>
    <property type="match status" value="1"/>
</dbReference>
<name>A0A2P5X8B5_GOSBA</name>
<evidence type="ECO:0000313" key="3">
    <source>
        <dbReference type="Proteomes" id="UP000239757"/>
    </source>
</evidence>
<protein>
    <submittedName>
        <fullName evidence="2">Uncharacterized protein</fullName>
    </submittedName>
</protein>
<dbReference type="SMART" id="SM00320">
    <property type="entry name" value="WD40"/>
    <property type="match status" value="1"/>
</dbReference>
<feature type="repeat" description="WD" evidence="1">
    <location>
        <begin position="306"/>
        <end position="338"/>
    </location>
</feature>
<dbReference type="EMBL" id="KZ665468">
    <property type="protein sequence ID" value="PPR99572.1"/>
    <property type="molecule type" value="Genomic_DNA"/>
</dbReference>
<dbReference type="PANTHER" id="PTHR44376">
    <property type="entry name" value="TRANSCRIPTIONAL REGULATOR OF FILAMENTOUS GROWTH FLO8"/>
    <property type="match status" value="1"/>
</dbReference>
<dbReference type="OrthoDB" id="5600002at2759"/>
<dbReference type="PROSITE" id="PS50294">
    <property type="entry name" value="WD_REPEATS_REGION"/>
    <property type="match status" value="1"/>
</dbReference>
<dbReference type="Proteomes" id="UP000239757">
    <property type="component" value="Unassembled WGS sequence"/>
</dbReference>
<dbReference type="Gene3D" id="2.130.10.10">
    <property type="entry name" value="YVTN repeat-like/Quinoprotein amine dehydrogenase"/>
    <property type="match status" value="1"/>
</dbReference>
<dbReference type="InterPro" id="IPR001680">
    <property type="entry name" value="WD40_rpt"/>
</dbReference>
<accession>A0A2P5X8B5</accession>
<organism evidence="2 3">
    <name type="scientific">Gossypium barbadense</name>
    <name type="common">Sea Island cotton</name>
    <name type="synonym">Hibiscus barbadensis</name>
    <dbReference type="NCBI Taxonomy" id="3634"/>
    <lineage>
        <taxon>Eukaryota</taxon>
        <taxon>Viridiplantae</taxon>
        <taxon>Streptophyta</taxon>
        <taxon>Embryophyta</taxon>
        <taxon>Tracheophyta</taxon>
        <taxon>Spermatophyta</taxon>
        <taxon>Magnoliopsida</taxon>
        <taxon>eudicotyledons</taxon>
        <taxon>Gunneridae</taxon>
        <taxon>Pentapetalae</taxon>
        <taxon>rosids</taxon>
        <taxon>malvids</taxon>
        <taxon>Malvales</taxon>
        <taxon>Malvaceae</taxon>
        <taxon>Malvoideae</taxon>
        <taxon>Gossypium</taxon>
    </lineage>
</organism>
<gene>
    <name evidence="2" type="ORF">GOBAR_AA21083</name>
</gene>
<dbReference type="PANTHER" id="PTHR44376:SF5">
    <property type="entry name" value="TRANSCRIPTIONAL COREPRESSOR LEUNIG ISOFORM X1"/>
    <property type="match status" value="1"/>
</dbReference>
<proteinExistence type="predicted"/>
<sequence>MNELKLKVKESLIPGRGRSGDLLVVVLSPVIIRDTKVRGMARNILDPQRANMIEEEEFLERQPSRKNWLRGDYRPRSVLVQLKVWGKTNGSEVDEVEEVLLMIQDDIVETRRSNLESRFPEHGRGPRRVVVGFLGSVGTSGRIDFDIGYFLVDQLGKVSSEQRQTTTKNTYCVRWFVKRSTRPVTSELLAWFGAFHRNRTFLENQIPSDKTPSVRHKCTEFGCTQNPSKKSFVRPFVDRSLFGELLASVSEDSVRVWSFASGSEGECVHGLSRNGKKFLSCVFHPSFQSWLSLELWNMSENKTMTLSAHEGFIAALAVSPATRLVSSASHDKFVKLWK</sequence>
<dbReference type="GO" id="GO:0003714">
    <property type="term" value="F:transcription corepressor activity"/>
    <property type="evidence" value="ECO:0007669"/>
    <property type="project" value="InterPro"/>
</dbReference>
<dbReference type="AlphaFoldDB" id="A0A2P5X8B5"/>